<proteinExistence type="predicted"/>
<feature type="non-terminal residue" evidence="1">
    <location>
        <position position="1"/>
    </location>
</feature>
<dbReference type="EMBL" id="HAEF01017212">
    <property type="protein sequence ID" value="SBR58371.1"/>
    <property type="molecule type" value="Transcribed_RNA"/>
</dbReference>
<dbReference type="AlphaFoldDB" id="A0A1A8MP71"/>
<feature type="non-terminal residue" evidence="1">
    <location>
        <position position="50"/>
    </location>
</feature>
<name>A0A1A8MP71_9TELE</name>
<reference evidence="1" key="2">
    <citation type="submission" date="2016-06" db="EMBL/GenBank/DDBJ databases">
        <title>The genome of a short-lived fish provides insights into sex chromosome evolution and the genetic control of aging.</title>
        <authorList>
            <person name="Reichwald K."/>
            <person name="Felder M."/>
            <person name="Petzold A."/>
            <person name="Koch P."/>
            <person name="Groth M."/>
            <person name="Platzer M."/>
        </authorList>
    </citation>
    <scope>NUCLEOTIDE SEQUENCE</scope>
    <source>
        <tissue evidence="1">Brain</tissue>
    </source>
</reference>
<accession>A0A1A8MP71</accession>
<protein>
    <submittedName>
        <fullName evidence="1">Uncharacterized protein</fullName>
    </submittedName>
</protein>
<reference evidence="1" key="1">
    <citation type="submission" date="2016-05" db="EMBL/GenBank/DDBJ databases">
        <authorList>
            <person name="Lavstsen T."/>
            <person name="Jespersen J.S."/>
        </authorList>
    </citation>
    <scope>NUCLEOTIDE SEQUENCE</scope>
    <source>
        <tissue evidence="1">Brain</tissue>
    </source>
</reference>
<organism evidence="1">
    <name type="scientific">Nothobranchius pienaari</name>
    <dbReference type="NCBI Taxonomy" id="704102"/>
    <lineage>
        <taxon>Eukaryota</taxon>
        <taxon>Metazoa</taxon>
        <taxon>Chordata</taxon>
        <taxon>Craniata</taxon>
        <taxon>Vertebrata</taxon>
        <taxon>Euteleostomi</taxon>
        <taxon>Actinopterygii</taxon>
        <taxon>Neopterygii</taxon>
        <taxon>Teleostei</taxon>
        <taxon>Neoteleostei</taxon>
        <taxon>Acanthomorphata</taxon>
        <taxon>Ovalentaria</taxon>
        <taxon>Atherinomorphae</taxon>
        <taxon>Cyprinodontiformes</taxon>
        <taxon>Nothobranchiidae</taxon>
        <taxon>Nothobranchius</taxon>
    </lineage>
</organism>
<gene>
    <name evidence="1" type="primary">Nfu_g_1_017948</name>
</gene>
<evidence type="ECO:0000313" key="1">
    <source>
        <dbReference type="EMBL" id="SBR58371.1"/>
    </source>
</evidence>
<sequence length="50" mass="5853">LPLFSLDRSAQRLSAHVAWPRHLNLLKFIRKKAARSAERRSRSLVRVRTS</sequence>